<feature type="chain" id="PRO_5007572641" evidence="1">
    <location>
        <begin position="18"/>
        <end position="519"/>
    </location>
</feature>
<sequence>MSLVLKCLILGMLFAFAGMPSAMADTDYSDTDLQYLMARYEILRTSNLVNEKQLDFTIDCLKNPSQKKIPQLISWGSADGVLVTLDCARIRSHGAIALAEKNFPKMRQALILSQPSKRLFMVPDGGIVAESLDAELDLQVNFIPFHPYGLSVPTNFLRHIYDASLFQLADLPVITEHEKEFYRDLQNRYSRQFCQEYMANLAGYIANKKSTPAILENLIPASHPLLSDKNVCESFMLQRVSIYDRQDLSIREKKALNLLRQEYFKYSSQRRQEIRQQAHQEYLNLITASPLLMFMTSAHPSDQEWLEALEKVKANGDIRALVNLSEDDMQLVELLSQDLKSLSALAPDVKSKLGEALKDLLQNPYGQDQAFNVLQRKFPTLTEAHKESALRLQSEWDAEYALHRNIKMVVATGAAGICFIPAARMVGLATAVILKRGCMAVTGLPVNAYVFIHNTMMYERRLGMLLSTFDSSANIADLNLLNREKRAFVFASLLLPVGMQVEALGQTSQVLVKKLSHVH</sequence>
<feature type="signal peptide" evidence="1">
    <location>
        <begin position="1"/>
        <end position="17"/>
    </location>
</feature>
<organism evidence="2 3">
    <name type="scientific">Bdellovibrio bacteriovorus</name>
    <dbReference type="NCBI Taxonomy" id="959"/>
    <lineage>
        <taxon>Bacteria</taxon>
        <taxon>Pseudomonadati</taxon>
        <taxon>Bdellovibrionota</taxon>
        <taxon>Bdellovibrionia</taxon>
        <taxon>Bdellovibrionales</taxon>
        <taxon>Pseudobdellovibrionaceae</taxon>
        <taxon>Bdellovibrio</taxon>
    </lineage>
</organism>
<evidence type="ECO:0000313" key="2">
    <source>
        <dbReference type="EMBL" id="KYG61548.1"/>
    </source>
</evidence>
<dbReference type="RefSeq" id="WP_061836630.1">
    <property type="nucleotide sequence ID" value="NZ_LUKE01000006.1"/>
</dbReference>
<protein>
    <submittedName>
        <fullName evidence="2">Uncharacterized protein</fullName>
    </submittedName>
</protein>
<dbReference type="AlphaFoldDB" id="A0A150WEJ9"/>
<reference evidence="2 3" key="1">
    <citation type="submission" date="2016-03" db="EMBL/GenBank/DDBJ databases">
        <authorList>
            <person name="Ploux O."/>
        </authorList>
    </citation>
    <scope>NUCLEOTIDE SEQUENCE [LARGE SCALE GENOMIC DNA]</scope>
    <source>
        <strain evidence="2 3">R0</strain>
    </source>
</reference>
<dbReference type="Proteomes" id="UP000075320">
    <property type="component" value="Unassembled WGS sequence"/>
</dbReference>
<comment type="caution">
    <text evidence="2">The sequence shown here is derived from an EMBL/GenBank/DDBJ whole genome shotgun (WGS) entry which is preliminary data.</text>
</comment>
<keyword evidence="3" id="KW-1185">Reference proteome</keyword>
<accession>A0A150WEJ9</accession>
<evidence type="ECO:0000256" key="1">
    <source>
        <dbReference type="SAM" id="SignalP"/>
    </source>
</evidence>
<gene>
    <name evidence="2" type="ORF">AZI86_17740</name>
</gene>
<name>A0A150WEJ9_BDEBC</name>
<evidence type="ECO:0000313" key="3">
    <source>
        <dbReference type="Proteomes" id="UP000075320"/>
    </source>
</evidence>
<keyword evidence="1" id="KW-0732">Signal</keyword>
<dbReference type="EMBL" id="LUKE01000006">
    <property type="protein sequence ID" value="KYG61548.1"/>
    <property type="molecule type" value="Genomic_DNA"/>
</dbReference>
<proteinExistence type="predicted"/>